<proteinExistence type="inferred from homology"/>
<dbReference type="GO" id="GO:0010133">
    <property type="term" value="P:L-proline catabolic process to L-glutamate"/>
    <property type="evidence" value="ECO:0007669"/>
    <property type="project" value="TreeGrafter"/>
</dbReference>
<organism evidence="7 8">
    <name type="scientific">Dendrobium catenatum</name>
    <dbReference type="NCBI Taxonomy" id="906689"/>
    <lineage>
        <taxon>Eukaryota</taxon>
        <taxon>Viridiplantae</taxon>
        <taxon>Streptophyta</taxon>
        <taxon>Embryophyta</taxon>
        <taxon>Tracheophyta</taxon>
        <taxon>Spermatophyta</taxon>
        <taxon>Magnoliopsida</taxon>
        <taxon>Liliopsida</taxon>
        <taxon>Asparagales</taxon>
        <taxon>Orchidaceae</taxon>
        <taxon>Epidendroideae</taxon>
        <taxon>Malaxideae</taxon>
        <taxon>Dendrobiinae</taxon>
        <taxon>Dendrobium</taxon>
    </lineage>
</organism>
<evidence type="ECO:0000256" key="5">
    <source>
        <dbReference type="RuleBase" id="RU364054"/>
    </source>
</evidence>
<feature type="domain" description="Proline dehydrogenase" evidence="6">
    <location>
        <begin position="156"/>
        <end position="456"/>
    </location>
</feature>
<dbReference type="GO" id="GO:0071949">
    <property type="term" value="F:FAD binding"/>
    <property type="evidence" value="ECO:0007669"/>
    <property type="project" value="TreeGrafter"/>
</dbReference>
<dbReference type="SUPFAM" id="SSF51730">
    <property type="entry name" value="FAD-linked oxidoreductase"/>
    <property type="match status" value="1"/>
</dbReference>
<dbReference type="STRING" id="906689.A0A2I0VIU7"/>
<dbReference type="EC" id="1.5.5.2" evidence="2 5"/>
<keyword evidence="5" id="KW-0274">FAD</keyword>
<dbReference type="Pfam" id="PF01619">
    <property type="entry name" value="Pro_dh"/>
    <property type="match status" value="1"/>
</dbReference>
<dbReference type="PANTHER" id="PTHR13914:SF0">
    <property type="entry name" value="PROLINE DEHYDROGENASE 1, MITOCHONDRIAL"/>
    <property type="match status" value="1"/>
</dbReference>
<evidence type="ECO:0000256" key="3">
    <source>
        <dbReference type="ARBA" id="ARBA00023002"/>
    </source>
</evidence>
<evidence type="ECO:0000313" key="8">
    <source>
        <dbReference type="Proteomes" id="UP000233837"/>
    </source>
</evidence>
<dbReference type="AlphaFoldDB" id="A0A2I0VIU7"/>
<comment type="similarity">
    <text evidence="1 5">Belongs to the proline oxidase family.</text>
</comment>
<reference evidence="7 8" key="1">
    <citation type="journal article" date="2016" name="Sci. Rep.">
        <title>The Dendrobium catenatum Lindl. genome sequence provides insights into polysaccharide synthase, floral development and adaptive evolution.</title>
        <authorList>
            <person name="Zhang G.Q."/>
            <person name="Xu Q."/>
            <person name="Bian C."/>
            <person name="Tsai W.C."/>
            <person name="Yeh C.M."/>
            <person name="Liu K.W."/>
            <person name="Yoshida K."/>
            <person name="Zhang L.S."/>
            <person name="Chang S.B."/>
            <person name="Chen F."/>
            <person name="Shi Y."/>
            <person name="Su Y.Y."/>
            <person name="Zhang Y.Q."/>
            <person name="Chen L.J."/>
            <person name="Yin Y."/>
            <person name="Lin M."/>
            <person name="Huang H."/>
            <person name="Deng H."/>
            <person name="Wang Z.W."/>
            <person name="Zhu S.L."/>
            <person name="Zhao X."/>
            <person name="Deng C."/>
            <person name="Niu S.C."/>
            <person name="Huang J."/>
            <person name="Wang M."/>
            <person name="Liu G.H."/>
            <person name="Yang H.J."/>
            <person name="Xiao X.J."/>
            <person name="Hsiao Y.Y."/>
            <person name="Wu W.L."/>
            <person name="Chen Y.Y."/>
            <person name="Mitsuda N."/>
            <person name="Ohme-Takagi M."/>
            <person name="Luo Y.B."/>
            <person name="Van de Peer Y."/>
            <person name="Liu Z.J."/>
        </authorList>
    </citation>
    <scope>NUCLEOTIDE SEQUENCE [LARGE SCALE GENOMIC DNA]</scope>
    <source>
        <tissue evidence="7">The whole plant</tissue>
    </source>
</reference>
<dbReference type="InterPro" id="IPR029041">
    <property type="entry name" value="FAD-linked_oxidoreductase-like"/>
</dbReference>
<comment type="cofactor">
    <cofactor evidence="5">
        <name>FAD</name>
        <dbReference type="ChEBI" id="CHEBI:57692"/>
    </cofactor>
</comment>
<keyword evidence="4 5" id="KW-0642">Proline metabolism</keyword>
<reference evidence="7 8" key="2">
    <citation type="journal article" date="2017" name="Nature">
        <title>The Apostasia genome and the evolution of orchids.</title>
        <authorList>
            <person name="Zhang G.Q."/>
            <person name="Liu K.W."/>
            <person name="Li Z."/>
            <person name="Lohaus R."/>
            <person name="Hsiao Y.Y."/>
            <person name="Niu S.C."/>
            <person name="Wang J.Y."/>
            <person name="Lin Y.C."/>
            <person name="Xu Q."/>
            <person name="Chen L.J."/>
            <person name="Yoshida K."/>
            <person name="Fujiwara S."/>
            <person name="Wang Z.W."/>
            <person name="Zhang Y.Q."/>
            <person name="Mitsuda N."/>
            <person name="Wang M."/>
            <person name="Liu G.H."/>
            <person name="Pecoraro L."/>
            <person name="Huang H.X."/>
            <person name="Xiao X.J."/>
            <person name="Lin M."/>
            <person name="Wu X.Y."/>
            <person name="Wu W.L."/>
            <person name="Chen Y.Y."/>
            <person name="Chang S.B."/>
            <person name="Sakamoto S."/>
            <person name="Ohme-Takagi M."/>
            <person name="Yagi M."/>
            <person name="Zeng S.J."/>
            <person name="Shen C.Y."/>
            <person name="Yeh C.M."/>
            <person name="Luo Y.B."/>
            <person name="Tsai W.C."/>
            <person name="Van de Peer Y."/>
            <person name="Liu Z.J."/>
        </authorList>
    </citation>
    <scope>NUCLEOTIDE SEQUENCE [LARGE SCALE GENOMIC DNA]</scope>
    <source>
        <tissue evidence="7">The whole plant</tissue>
    </source>
</reference>
<dbReference type="Proteomes" id="UP000233837">
    <property type="component" value="Unassembled WGS sequence"/>
</dbReference>
<dbReference type="InterPro" id="IPR002872">
    <property type="entry name" value="Proline_DH_dom"/>
</dbReference>
<dbReference type="InterPro" id="IPR015659">
    <property type="entry name" value="Proline_oxidase"/>
</dbReference>
<accession>A0A2I0VIU7</accession>
<gene>
    <name evidence="7" type="primary">POX2</name>
    <name evidence="7" type="ORF">MA16_Dca024971</name>
</gene>
<dbReference type="EMBL" id="KZ503500">
    <property type="protein sequence ID" value="PKU63345.1"/>
    <property type="molecule type" value="Genomic_DNA"/>
</dbReference>
<keyword evidence="5" id="KW-0285">Flavoprotein</keyword>
<dbReference type="Gene3D" id="3.20.20.220">
    <property type="match status" value="1"/>
</dbReference>
<evidence type="ECO:0000313" key="7">
    <source>
        <dbReference type="EMBL" id="PKU63345.1"/>
    </source>
</evidence>
<protein>
    <recommendedName>
        <fullName evidence="2 5">Proline dehydrogenase</fullName>
        <ecNumber evidence="2 5">1.5.5.2</ecNumber>
    </recommendedName>
</protein>
<evidence type="ECO:0000259" key="6">
    <source>
        <dbReference type="Pfam" id="PF01619"/>
    </source>
</evidence>
<keyword evidence="3 5" id="KW-0560">Oxidoreductase</keyword>
<dbReference type="OrthoDB" id="5464at2759"/>
<evidence type="ECO:0000256" key="4">
    <source>
        <dbReference type="ARBA" id="ARBA00023062"/>
    </source>
</evidence>
<name>A0A2I0VIU7_9ASPA</name>
<keyword evidence="8" id="KW-1185">Reference proteome</keyword>
<evidence type="ECO:0000256" key="1">
    <source>
        <dbReference type="ARBA" id="ARBA00005869"/>
    </source>
</evidence>
<dbReference type="GO" id="GO:0004657">
    <property type="term" value="F:proline dehydrogenase activity"/>
    <property type="evidence" value="ECO:0007669"/>
    <property type="project" value="UniProtKB-EC"/>
</dbReference>
<dbReference type="PANTHER" id="PTHR13914">
    <property type="entry name" value="PROLINE OXIDASE"/>
    <property type="match status" value="1"/>
</dbReference>
<comment type="catalytic activity">
    <reaction evidence="5">
        <text>L-proline + a quinone = (S)-1-pyrroline-5-carboxylate + a quinol + H(+)</text>
        <dbReference type="Rhea" id="RHEA:23784"/>
        <dbReference type="ChEBI" id="CHEBI:15378"/>
        <dbReference type="ChEBI" id="CHEBI:17388"/>
        <dbReference type="ChEBI" id="CHEBI:24646"/>
        <dbReference type="ChEBI" id="CHEBI:60039"/>
        <dbReference type="ChEBI" id="CHEBI:132124"/>
        <dbReference type="EC" id="1.5.5.2"/>
    </reaction>
</comment>
<sequence length="481" mass="53186">MAAAVALSRRAFLSHLPLRFFSSLTVSPAILSSPAASSAPRLNLDDTERLYASVPTVDLLSSLGMLYTMAMEPAVDLGMAVMRSPAVMERRVLREAVVGAVRRTVYRKFCAGEDAEEAERTLGRLWERGLRGIVNYGMEDADDGSTCDRNLAGFIKTVEMMAKMPPDSVSFACVKITAICPIHLLERISDLLRWEKKHPSCHLPWKQTSFSILTNSSPLYHTLTTPPPLTQEEEVQLQLSYSRLTTLCKRCADTNLPLLVDAEYTSVQPAIDYMIYSASLEFNANAKKQRPIVYGTLQSYLKDAKERLVQAVDEAEKAGISIGFKLVRGAYLSRESYLAKSLGVVSPIHSTIQETHTCYNDCAAFLLERMVKGSASVVLATHNLETGRIAAAKVEELGLGKGDQRLQFAQLMGMGDGLSLGLRNAGFQVSKYLVFGTVEQVIPYLLRRAEENRGFLSTSTLDRQLLMKELKRRLKAAVMGK</sequence>
<dbReference type="GO" id="GO:0005739">
    <property type="term" value="C:mitochondrion"/>
    <property type="evidence" value="ECO:0007669"/>
    <property type="project" value="TreeGrafter"/>
</dbReference>
<evidence type="ECO:0000256" key="2">
    <source>
        <dbReference type="ARBA" id="ARBA00012695"/>
    </source>
</evidence>
<comment type="function">
    <text evidence="5">Converts proline to delta-1-pyrroline-5-carboxylate.</text>
</comment>